<keyword evidence="4" id="KW-1185">Reference proteome</keyword>
<reference evidence="3 4" key="1">
    <citation type="submission" date="2019-11" db="EMBL/GenBank/DDBJ databases">
        <title>Bacillus lacus genome.</title>
        <authorList>
            <person name="Allen C.J."/>
            <person name="Newman J.D."/>
        </authorList>
    </citation>
    <scope>NUCLEOTIDE SEQUENCE [LARGE SCALE GENOMIC DNA]</scope>
    <source>
        <strain evidence="3 4">KCTC 33946</strain>
    </source>
</reference>
<gene>
    <name evidence="3" type="ORF">GJU40_11090</name>
</gene>
<evidence type="ECO:0000256" key="1">
    <source>
        <dbReference type="ARBA" id="ARBA00034117"/>
    </source>
</evidence>
<dbReference type="EMBL" id="WKKI01000019">
    <property type="protein sequence ID" value="MRX72693.1"/>
    <property type="molecule type" value="Genomic_DNA"/>
</dbReference>
<organism evidence="3 4">
    <name type="scientific">Metabacillus lacus</name>
    <dbReference type="NCBI Taxonomy" id="1983721"/>
    <lineage>
        <taxon>Bacteria</taxon>
        <taxon>Bacillati</taxon>
        <taxon>Bacillota</taxon>
        <taxon>Bacilli</taxon>
        <taxon>Bacillales</taxon>
        <taxon>Bacillaceae</taxon>
        <taxon>Metabacillus</taxon>
    </lineage>
</organism>
<comment type="similarity">
    <text evidence="1">In the N-terminal section; belongs to the LXG family.</text>
</comment>
<dbReference type="Pfam" id="PF04740">
    <property type="entry name" value="LXG"/>
    <property type="match status" value="1"/>
</dbReference>
<accession>A0A7X2IZJ9</accession>
<feature type="domain" description="LXG" evidence="2">
    <location>
        <begin position="1"/>
        <end position="240"/>
    </location>
</feature>
<dbReference type="InterPro" id="IPR006829">
    <property type="entry name" value="LXG_dom"/>
</dbReference>
<evidence type="ECO:0000313" key="4">
    <source>
        <dbReference type="Proteomes" id="UP000448867"/>
    </source>
</evidence>
<dbReference type="PROSITE" id="PS51756">
    <property type="entry name" value="LXG"/>
    <property type="match status" value="1"/>
</dbReference>
<proteinExistence type="inferred from homology"/>
<dbReference type="Proteomes" id="UP000448867">
    <property type="component" value="Unassembled WGS sequence"/>
</dbReference>
<dbReference type="AlphaFoldDB" id="A0A7X2IZJ9"/>
<evidence type="ECO:0000313" key="3">
    <source>
        <dbReference type="EMBL" id="MRX72693.1"/>
    </source>
</evidence>
<evidence type="ECO:0000259" key="2">
    <source>
        <dbReference type="PROSITE" id="PS51756"/>
    </source>
</evidence>
<name>A0A7X2IZJ9_9BACI</name>
<protein>
    <recommendedName>
        <fullName evidence="2">LXG domain-containing protein</fullName>
    </recommendedName>
</protein>
<dbReference type="RefSeq" id="WP_154307850.1">
    <property type="nucleotide sequence ID" value="NZ_WKKI01000019.1"/>
</dbReference>
<dbReference type="OrthoDB" id="2806194at2"/>
<sequence>MGHKVDLAEVIDFSDEVKAKSEDIKVSLLKVEQHIQEICNMSSFSGQTADQAKLYFSDLHLTVLTTFNGLLTDLYHNLNQHIEKFRSSVDESSQTMILSTYISDTMEDVSERYEALEAQHDTVSSTISGVSDISSASTPSFGNVMNDHHTAINAAEKLLENLHSFTSTGQNSAAQIEGLLQEIKTTLNSAAAVSGSARFTNYTDAAATSGLAALKKFNLTNITSAVLDSNSIHLMTLSEIEQLKDAAVKNMDGTAQKILDHALTDLINGVIDRETYYDIFNTMNKSTQSLSEDELNEEVPVSVIDYIIDNKVKIGIDVAVNSFAGAIKYLGHETMELGKAVGGLGTQIKSLGDLFGRLSSKVGNAVTGVGNFTSKTSNFITKTGQYVQGAGKALGRTFIAASAAIGFYEDVTEKGKTVGEAVVHNGASVTAGLVGGALGTGLVTVAATVFTISNPVGWAVVGSVAVGTLATWGFNYLYDNNVGGLQDGLDAVGRKLDDAGKAVGSFVKDAGEAISSGLDAINPMNWGW</sequence>
<comment type="caution">
    <text evidence="3">The sequence shown here is derived from an EMBL/GenBank/DDBJ whole genome shotgun (WGS) entry which is preliminary data.</text>
</comment>